<dbReference type="Pfam" id="PF02872">
    <property type="entry name" value="5_nucleotid_C"/>
    <property type="match status" value="1"/>
</dbReference>
<dbReference type="Gene3D" id="3.60.21.10">
    <property type="match status" value="1"/>
</dbReference>
<dbReference type="SUPFAM" id="SSF56300">
    <property type="entry name" value="Metallo-dependent phosphatases"/>
    <property type="match status" value="1"/>
</dbReference>
<dbReference type="PRINTS" id="PR01607">
    <property type="entry name" value="APYRASEFAMLY"/>
</dbReference>
<dbReference type="InterPro" id="IPR006146">
    <property type="entry name" value="5'-Nucleotdase_CS"/>
</dbReference>
<gene>
    <name evidence="5" type="ORF">SAMN05660453_1076</name>
</gene>
<evidence type="ECO:0000259" key="3">
    <source>
        <dbReference type="Pfam" id="PF00149"/>
    </source>
</evidence>
<dbReference type="InterPro" id="IPR029052">
    <property type="entry name" value="Metallo-depent_PP-like"/>
</dbReference>
<dbReference type="GO" id="GO:0046872">
    <property type="term" value="F:metal ion binding"/>
    <property type="evidence" value="ECO:0007669"/>
    <property type="project" value="InterPro"/>
</dbReference>
<keyword evidence="2" id="KW-0547">Nucleotide-binding</keyword>
<name>A0A1I1GL81_9LACO</name>
<dbReference type="PANTHER" id="PTHR11575">
    <property type="entry name" value="5'-NUCLEOTIDASE-RELATED"/>
    <property type="match status" value="1"/>
</dbReference>
<dbReference type="Gene3D" id="3.90.780.10">
    <property type="entry name" value="5'-Nucleotidase, C-terminal domain"/>
    <property type="match status" value="1"/>
</dbReference>
<dbReference type="OrthoDB" id="9801679at2"/>
<dbReference type="EMBL" id="FOLI01000005">
    <property type="protein sequence ID" value="SFC10628.1"/>
    <property type="molecule type" value="Genomic_DNA"/>
</dbReference>
<dbReference type="Proteomes" id="UP000199376">
    <property type="component" value="Unassembled WGS sequence"/>
</dbReference>
<dbReference type="InterPro" id="IPR036907">
    <property type="entry name" value="5'-Nucleotdase_C_sf"/>
</dbReference>
<dbReference type="InterPro" id="IPR008334">
    <property type="entry name" value="5'-Nucleotdase_C"/>
</dbReference>
<keyword evidence="6" id="KW-1185">Reference proteome</keyword>
<feature type="domain" description="5'-Nucleotidase C-terminal" evidence="4">
    <location>
        <begin position="329"/>
        <end position="481"/>
    </location>
</feature>
<dbReference type="Pfam" id="PF00149">
    <property type="entry name" value="Metallophos"/>
    <property type="match status" value="1"/>
</dbReference>
<dbReference type="GO" id="GO:0016788">
    <property type="term" value="F:hydrolase activity, acting on ester bonds"/>
    <property type="evidence" value="ECO:0007669"/>
    <property type="project" value="InterPro"/>
</dbReference>
<dbReference type="InterPro" id="IPR006179">
    <property type="entry name" value="5_nucleotidase/apyrase"/>
</dbReference>
<evidence type="ECO:0000256" key="2">
    <source>
        <dbReference type="RuleBase" id="RU362119"/>
    </source>
</evidence>
<feature type="domain" description="Calcineurin-like phosphoesterase" evidence="3">
    <location>
        <begin position="5"/>
        <end position="237"/>
    </location>
</feature>
<evidence type="ECO:0000259" key="4">
    <source>
        <dbReference type="Pfam" id="PF02872"/>
    </source>
</evidence>
<dbReference type="SUPFAM" id="SSF55816">
    <property type="entry name" value="5'-nucleotidase (syn. UDP-sugar hydrolase), C-terminal domain"/>
    <property type="match status" value="1"/>
</dbReference>
<sequence>MKLQVLSTSDSHTFWWASNIIDKDAIKPYGLFRAASTMSVIESIARAEGDFVIKIENGDFIQGSPFGTYLANVAVDKSKVFETIPQEMGYDARVLGNHEFNYGRQYLESIFKDDDSLLNANVLDATTNLPFIGKAYKIYEKKGKKVAVIGLTTKYVPNWERPENIPGLFFEDPVKVAKRLVPKLQKKADVVVIAYHGGFSRDLESGAVLEKETGENQGNELLAIPGVTALVTGHQHRLLTGVYNGVPISQPGYRAETVGQLTVDLDAGTDQEAEDSAELPASRLIKTANWPEKAQYLSELAPLKKDLDNWLDEVIVHLGTDMTLDYVPKARQEGHAFVDLINQVQLDATGADLSATALFNDEMPGFHKDVTRRELLGNYPFPNTLVNIALTGEQLKTALEVNAGYFTLQDGDVMISRAYYYPKKQDYNYDLWSGLDYRFDLTKPEGERVTIEDINGQPFDPEKTYTVAVNNYRATGAGNEVFAKGKVVKRYSETLTTLLLNYLEKHEGLVVEHRDNFHIDK</sequence>
<dbReference type="GO" id="GO:0009166">
    <property type="term" value="P:nucleotide catabolic process"/>
    <property type="evidence" value="ECO:0007669"/>
    <property type="project" value="InterPro"/>
</dbReference>
<accession>A0A1I1GL81</accession>
<keyword evidence="1" id="KW-0732">Signal</keyword>
<reference evidence="5 6" key="1">
    <citation type="submission" date="2016-10" db="EMBL/GenBank/DDBJ databases">
        <authorList>
            <person name="de Groot N.N."/>
        </authorList>
    </citation>
    <scope>NUCLEOTIDE SEQUENCE [LARGE SCALE GENOMIC DNA]</scope>
    <source>
        <strain evidence="5 6">DSM 19113</strain>
    </source>
</reference>
<dbReference type="RefSeq" id="WP_091502740.1">
    <property type="nucleotide sequence ID" value="NZ_FOLI01000005.1"/>
</dbReference>
<dbReference type="STRING" id="283737.SAMN05660453_1076"/>
<protein>
    <submittedName>
        <fullName evidence="5">2',3'-cyclic-nucleotide 2'-phosphodiesterase / 3'-nucleotidase</fullName>
    </submittedName>
</protein>
<dbReference type="AlphaFoldDB" id="A0A1I1GL81"/>
<evidence type="ECO:0000313" key="6">
    <source>
        <dbReference type="Proteomes" id="UP000199376"/>
    </source>
</evidence>
<evidence type="ECO:0000313" key="5">
    <source>
        <dbReference type="EMBL" id="SFC10628.1"/>
    </source>
</evidence>
<dbReference type="PANTHER" id="PTHR11575:SF6">
    <property type="entry name" value="2',3'-CYCLIC-NUCLEOTIDE 2'-PHOSPHODIESTERASE_3'-NUCLEOTIDASE"/>
    <property type="match status" value="1"/>
</dbReference>
<comment type="similarity">
    <text evidence="2">Belongs to the 5'-nucleotidase family.</text>
</comment>
<dbReference type="GO" id="GO:0030288">
    <property type="term" value="C:outer membrane-bounded periplasmic space"/>
    <property type="evidence" value="ECO:0007669"/>
    <property type="project" value="TreeGrafter"/>
</dbReference>
<dbReference type="GO" id="GO:0000166">
    <property type="term" value="F:nucleotide binding"/>
    <property type="evidence" value="ECO:0007669"/>
    <property type="project" value="UniProtKB-KW"/>
</dbReference>
<dbReference type="PROSITE" id="PS00786">
    <property type="entry name" value="5_NUCLEOTIDASE_2"/>
    <property type="match status" value="1"/>
</dbReference>
<organism evidence="5 6">
    <name type="scientific">Fructobacillus durionis</name>
    <dbReference type="NCBI Taxonomy" id="283737"/>
    <lineage>
        <taxon>Bacteria</taxon>
        <taxon>Bacillati</taxon>
        <taxon>Bacillota</taxon>
        <taxon>Bacilli</taxon>
        <taxon>Lactobacillales</taxon>
        <taxon>Lactobacillaceae</taxon>
        <taxon>Fructobacillus</taxon>
    </lineage>
</organism>
<evidence type="ECO:0000256" key="1">
    <source>
        <dbReference type="ARBA" id="ARBA00022729"/>
    </source>
</evidence>
<dbReference type="InterPro" id="IPR004843">
    <property type="entry name" value="Calcineurin-like_PHP"/>
</dbReference>
<proteinExistence type="inferred from homology"/>
<keyword evidence="2" id="KW-0378">Hydrolase</keyword>